<dbReference type="Proteomes" id="UP000001317">
    <property type="component" value="Chromosome"/>
</dbReference>
<dbReference type="SUPFAM" id="SSF141868">
    <property type="entry name" value="EAL domain-like"/>
    <property type="match status" value="1"/>
</dbReference>
<dbReference type="OrthoDB" id="9813903at2"/>
<dbReference type="PANTHER" id="PTHR33121:SF76">
    <property type="entry name" value="SIGNALING PROTEIN"/>
    <property type="match status" value="1"/>
</dbReference>
<sequence length="245" mass="27722">MSELNQLSLSAEYQPLIEPNTLQTMGYEALSRFYDQTGQTIAPNLVFEQLHQREECLAAVEFAAKTFQIQHAPKGGRLFVNIDPHAVETNNHHMIKLLKTHPDICVEIIENTCISDATLSIDFANQLIEQNIGVALDDVGAPHSMLSIELMSKVDCIKFDKHWLKKANRPEYCLLLNSLINFAKKSHKLTILEGIETQSQLDFARSIDVDLVQGFIFKSAFFRPHSQLPLADILLSDKFQCELLL</sequence>
<dbReference type="AlphaFoldDB" id="B0TRK8"/>
<dbReference type="InterPro" id="IPR001633">
    <property type="entry name" value="EAL_dom"/>
</dbReference>
<dbReference type="SMART" id="SM00052">
    <property type="entry name" value="EAL"/>
    <property type="match status" value="1"/>
</dbReference>
<keyword evidence="3" id="KW-1185">Reference proteome</keyword>
<dbReference type="KEGG" id="shl:Shal_1861"/>
<dbReference type="CDD" id="cd01948">
    <property type="entry name" value="EAL"/>
    <property type="match status" value="1"/>
</dbReference>
<reference evidence="2" key="1">
    <citation type="submission" date="2008-01" db="EMBL/GenBank/DDBJ databases">
        <title>Complete sequence of Shewanella halifaxensis HAW-EB4.</title>
        <authorList>
            <consortium name="US DOE Joint Genome Institute"/>
            <person name="Copeland A."/>
            <person name="Lucas S."/>
            <person name="Lapidus A."/>
            <person name="Glavina del Rio T."/>
            <person name="Dalin E."/>
            <person name="Tice H."/>
            <person name="Bruce D."/>
            <person name="Goodwin L."/>
            <person name="Pitluck S."/>
            <person name="Sims D."/>
            <person name="Brettin T."/>
            <person name="Detter J.C."/>
            <person name="Han C."/>
            <person name="Kuske C.R."/>
            <person name="Schmutz J."/>
            <person name="Larimer F."/>
            <person name="Land M."/>
            <person name="Hauser L."/>
            <person name="Kyrpides N."/>
            <person name="Kim E."/>
            <person name="Zhao J.-S."/>
            <person name="Richardson P."/>
        </authorList>
    </citation>
    <scope>NUCLEOTIDE SEQUENCE [LARGE SCALE GENOMIC DNA]</scope>
    <source>
        <strain evidence="2">HAW-EB4</strain>
    </source>
</reference>
<evidence type="ECO:0000313" key="3">
    <source>
        <dbReference type="Proteomes" id="UP000001317"/>
    </source>
</evidence>
<dbReference type="InterPro" id="IPR035919">
    <property type="entry name" value="EAL_sf"/>
</dbReference>
<name>B0TRK8_SHEHH</name>
<protein>
    <submittedName>
        <fullName evidence="2">Diguanylate phosphodiesterase</fullName>
    </submittedName>
</protein>
<dbReference type="Gene3D" id="3.20.20.450">
    <property type="entry name" value="EAL domain"/>
    <property type="match status" value="1"/>
</dbReference>
<dbReference type="PROSITE" id="PS50883">
    <property type="entry name" value="EAL"/>
    <property type="match status" value="1"/>
</dbReference>
<dbReference type="eggNOG" id="COG2200">
    <property type="taxonomic scope" value="Bacteria"/>
</dbReference>
<evidence type="ECO:0000313" key="2">
    <source>
        <dbReference type="EMBL" id="ABZ76426.1"/>
    </source>
</evidence>
<gene>
    <name evidence="2" type="ordered locus">Shal_1861</name>
</gene>
<dbReference type="Pfam" id="PF00563">
    <property type="entry name" value="EAL"/>
    <property type="match status" value="1"/>
</dbReference>
<dbReference type="STRING" id="458817.Shal_1861"/>
<accession>B0TRK8</accession>
<dbReference type="HOGENOM" id="CLU_000445_70_50_6"/>
<dbReference type="PANTHER" id="PTHR33121">
    <property type="entry name" value="CYCLIC DI-GMP PHOSPHODIESTERASE PDEF"/>
    <property type="match status" value="1"/>
</dbReference>
<evidence type="ECO:0000259" key="1">
    <source>
        <dbReference type="PROSITE" id="PS50883"/>
    </source>
</evidence>
<organism evidence="2 3">
    <name type="scientific">Shewanella halifaxensis (strain HAW-EB4)</name>
    <dbReference type="NCBI Taxonomy" id="458817"/>
    <lineage>
        <taxon>Bacteria</taxon>
        <taxon>Pseudomonadati</taxon>
        <taxon>Pseudomonadota</taxon>
        <taxon>Gammaproteobacteria</taxon>
        <taxon>Alteromonadales</taxon>
        <taxon>Shewanellaceae</taxon>
        <taxon>Shewanella</taxon>
    </lineage>
</organism>
<dbReference type="GO" id="GO:0071111">
    <property type="term" value="F:cyclic-guanylate-specific phosphodiesterase activity"/>
    <property type="evidence" value="ECO:0007669"/>
    <property type="project" value="InterPro"/>
</dbReference>
<dbReference type="InterPro" id="IPR050706">
    <property type="entry name" value="Cyclic-di-GMP_PDE-like"/>
</dbReference>
<dbReference type="RefSeq" id="WP_012276958.1">
    <property type="nucleotide sequence ID" value="NC_010334.1"/>
</dbReference>
<proteinExistence type="predicted"/>
<dbReference type="EMBL" id="CP000931">
    <property type="protein sequence ID" value="ABZ76426.1"/>
    <property type="molecule type" value="Genomic_DNA"/>
</dbReference>
<feature type="domain" description="EAL" evidence="1">
    <location>
        <begin position="1"/>
        <end position="234"/>
    </location>
</feature>